<comment type="caution">
    <text evidence="6">The sequence shown here is derived from an EMBL/GenBank/DDBJ whole genome shotgun (WGS) entry which is preliminary data.</text>
</comment>
<protein>
    <submittedName>
        <fullName evidence="6">Sugar ABC transporter permease</fullName>
    </submittedName>
</protein>
<evidence type="ECO:0000256" key="2">
    <source>
        <dbReference type="ARBA" id="ARBA00022692"/>
    </source>
</evidence>
<evidence type="ECO:0000256" key="4">
    <source>
        <dbReference type="ARBA" id="ARBA00023136"/>
    </source>
</evidence>
<dbReference type="InterPro" id="IPR035906">
    <property type="entry name" value="MetI-like_sf"/>
</dbReference>
<keyword evidence="4 5" id="KW-0472">Membrane</keyword>
<organism evidence="6 7">
    <name type="scientific">Candidatus Limivivens merdigallinarum</name>
    <dbReference type="NCBI Taxonomy" id="2840859"/>
    <lineage>
        <taxon>Bacteria</taxon>
        <taxon>Bacillati</taxon>
        <taxon>Bacillota</taxon>
        <taxon>Clostridia</taxon>
        <taxon>Lachnospirales</taxon>
        <taxon>Lachnospiraceae</taxon>
        <taxon>Lachnospiraceae incertae sedis</taxon>
        <taxon>Candidatus Limivivens</taxon>
    </lineage>
</organism>
<sequence>MKKRKAYIGFITPGFLLYTIFMIVPIICAVYYSFFDWSGIGPMEFIGL</sequence>
<evidence type="ECO:0000313" key="7">
    <source>
        <dbReference type="Proteomes" id="UP000886886"/>
    </source>
</evidence>
<dbReference type="GO" id="GO:0016020">
    <property type="term" value="C:membrane"/>
    <property type="evidence" value="ECO:0007669"/>
    <property type="project" value="UniProtKB-SubCell"/>
</dbReference>
<keyword evidence="2 5" id="KW-0812">Transmembrane</keyword>
<reference evidence="6" key="1">
    <citation type="submission" date="2020-10" db="EMBL/GenBank/DDBJ databases">
        <authorList>
            <person name="Gilroy R."/>
        </authorList>
    </citation>
    <scope>NUCLEOTIDE SEQUENCE</scope>
    <source>
        <strain evidence="6">ChiSjej3B21-11622</strain>
    </source>
</reference>
<dbReference type="SUPFAM" id="SSF161098">
    <property type="entry name" value="MetI-like"/>
    <property type="match status" value="1"/>
</dbReference>
<evidence type="ECO:0000313" key="6">
    <source>
        <dbReference type="EMBL" id="HIQ94938.1"/>
    </source>
</evidence>
<reference evidence="6" key="2">
    <citation type="journal article" date="2021" name="PeerJ">
        <title>Extensive microbial diversity within the chicken gut microbiome revealed by metagenomics and culture.</title>
        <authorList>
            <person name="Gilroy R."/>
            <person name="Ravi A."/>
            <person name="Getino M."/>
            <person name="Pursley I."/>
            <person name="Horton D.L."/>
            <person name="Alikhan N.F."/>
            <person name="Baker D."/>
            <person name="Gharbi K."/>
            <person name="Hall N."/>
            <person name="Watson M."/>
            <person name="Adriaenssens E.M."/>
            <person name="Foster-Nyarko E."/>
            <person name="Jarju S."/>
            <person name="Secka A."/>
            <person name="Antonio M."/>
            <person name="Oren A."/>
            <person name="Chaudhuri R.R."/>
            <person name="La Ragione R."/>
            <person name="Hildebrand F."/>
            <person name="Pallen M.J."/>
        </authorList>
    </citation>
    <scope>NUCLEOTIDE SEQUENCE</scope>
    <source>
        <strain evidence="6">ChiSjej3B21-11622</strain>
    </source>
</reference>
<dbReference type="Proteomes" id="UP000886886">
    <property type="component" value="Unassembled WGS sequence"/>
</dbReference>
<dbReference type="Gene3D" id="1.10.3720.10">
    <property type="entry name" value="MetI-like"/>
    <property type="match status" value="1"/>
</dbReference>
<feature type="non-terminal residue" evidence="6">
    <location>
        <position position="48"/>
    </location>
</feature>
<comment type="subcellular location">
    <subcellularLocation>
        <location evidence="1">Membrane</location>
        <topology evidence="1">Multi-pass membrane protein</topology>
    </subcellularLocation>
</comment>
<proteinExistence type="predicted"/>
<feature type="transmembrane region" description="Helical" evidence="5">
    <location>
        <begin position="7"/>
        <end position="34"/>
    </location>
</feature>
<evidence type="ECO:0000256" key="3">
    <source>
        <dbReference type="ARBA" id="ARBA00022989"/>
    </source>
</evidence>
<accession>A0A9D1CZW2</accession>
<keyword evidence="3 5" id="KW-1133">Transmembrane helix</keyword>
<dbReference type="EMBL" id="DVFT01000001">
    <property type="protein sequence ID" value="HIQ94938.1"/>
    <property type="molecule type" value="Genomic_DNA"/>
</dbReference>
<gene>
    <name evidence="6" type="ORF">IAB26_00055</name>
</gene>
<evidence type="ECO:0000256" key="1">
    <source>
        <dbReference type="ARBA" id="ARBA00004141"/>
    </source>
</evidence>
<name>A0A9D1CZW2_9FIRM</name>
<evidence type="ECO:0000256" key="5">
    <source>
        <dbReference type="SAM" id="Phobius"/>
    </source>
</evidence>
<dbReference type="AlphaFoldDB" id="A0A9D1CZW2"/>